<protein>
    <submittedName>
        <fullName evidence="1">Uncharacterized protein</fullName>
    </submittedName>
</protein>
<accession>A0A239IWQ8</accession>
<proteinExistence type="predicted"/>
<reference evidence="2" key="1">
    <citation type="submission" date="2017-06" db="EMBL/GenBank/DDBJ databases">
        <authorList>
            <person name="Varghese N."/>
            <person name="Submissions S."/>
        </authorList>
    </citation>
    <scope>NUCLEOTIDE SEQUENCE [LARGE SCALE GENOMIC DNA]</scope>
    <source>
        <strain evidence="2">DSM 45423</strain>
    </source>
</reference>
<evidence type="ECO:0000313" key="1">
    <source>
        <dbReference type="EMBL" id="SNS97453.1"/>
    </source>
</evidence>
<keyword evidence="2" id="KW-1185">Reference proteome</keyword>
<dbReference type="EMBL" id="FZOH01000012">
    <property type="protein sequence ID" value="SNS97453.1"/>
    <property type="molecule type" value="Genomic_DNA"/>
</dbReference>
<organism evidence="1 2">
    <name type="scientific">Geodermatophilus saharensis</name>
    <dbReference type="NCBI Taxonomy" id="1137994"/>
    <lineage>
        <taxon>Bacteria</taxon>
        <taxon>Bacillati</taxon>
        <taxon>Actinomycetota</taxon>
        <taxon>Actinomycetes</taxon>
        <taxon>Geodermatophilales</taxon>
        <taxon>Geodermatophilaceae</taxon>
        <taxon>Geodermatophilus</taxon>
    </lineage>
</organism>
<sequence length="404" mass="45397">MSPYLPVLYALVGALAGGAFSYWLQRPRVVLVVDNIRLTADFSSDREQTKVNQALGQLLTQYERDLGFQAIASKGSATEREYVEALVKATAALEDEIHYLLPRVLDTAQQFRDHLLSEDYDLAGQTFARNSDILWDPFAEAFLRSQFDLLPQGWGDKLPDPPDERTSEGTYHRIRWHSNPDYYSVEMPGAFHARFVIRGPGLKSLAFRLASALATRNRSELFAVALKLRTIAQTRMKTAADLAALVAQELDPYRRFVVEGLVGNPGRSSFSVSNRSKLIVEMRGYRSQAGTLSRDVEMMLTLGTAPAGAVEGTIDYSTPVMVQPGQSRRFTCVSSQYARNMEAAEQLLRSFEGGDRQCYLVVASIRRRGDYRPIYSRRLLFRDLVNAAKLPPRRSLTRGVVRSR</sequence>
<dbReference type="AlphaFoldDB" id="A0A239IWQ8"/>
<name>A0A239IWQ8_9ACTN</name>
<evidence type="ECO:0000313" key="2">
    <source>
        <dbReference type="Proteomes" id="UP000198386"/>
    </source>
</evidence>
<gene>
    <name evidence="1" type="ORF">SAMN04488107_4506</name>
</gene>
<dbReference type="RefSeq" id="WP_217897509.1">
    <property type="nucleotide sequence ID" value="NZ_FZOH01000012.1"/>
</dbReference>
<dbReference type="Proteomes" id="UP000198386">
    <property type="component" value="Unassembled WGS sequence"/>
</dbReference>